<dbReference type="Proteomes" id="UP000460650">
    <property type="component" value="Unassembled WGS sequence"/>
</dbReference>
<accession>A0A7V8B0X8</accession>
<feature type="compositionally biased region" description="Basic and acidic residues" evidence="1">
    <location>
        <begin position="180"/>
        <end position="195"/>
    </location>
</feature>
<comment type="caution">
    <text evidence="2">The sequence shown here is derived from an EMBL/GenBank/DDBJ whole genome shotgun (WGS) entry which is preliminary data.</text>
</comment>
<evidence type="ECO:0000313" key="2">
    <source>
        <dbReference type="EMBL" id="KAB2655224.1"/>
    </source>
</evidence>
<feature type="region of interest" description="Disordered" evidence="1">
    <location>
        <begin position="149"/>
        <end position="195"/>
    </location>
</feature>
<proteinExistence type="predicted"/>
<protein>
    <submittedName>
        <fullName evidence="2">Uncharacterized protein</fullName>
    </submittedName>
</protein>
<dbReference type="AlphaFoldDB" id="A0A7V8B0X8"/>
<feature type="compositionally biased region" description="Polar residues" evidence="1">
    <location>
        <begin position="149"/>
        <end position="178"/>
    </location>
</feature>
<evidence type="ECO:0000313" key="3">
    <source>
        <dbReference type="Proteomes" id="UP000460650"/>
    </source>
</evidence>
<reference evidence="2 3" key="1">
    <citation type="submission" date="2019-09" db="EMBL/GenBank/DDBJ databases">
        <title>Taxonomic organization of the family Brucellaceae based on a phylogenomic approach.</title>
        <authorList>
            <person name="Leclercq S."/>
            <person name="Cloeckaert A."/>
            <person name="Zygmunt M.S."/>
        </authorList>
    </citation>
    <scope>NUCLEOTIDE SEQUENCE [LARGE SCALE GENOMIC DNA]</scope>
    <source>
        <strain evidence="2 3">TA93</strain>
    </source>
</reference>
<name>A0A7V8B0X8_9HYPH</name>
<sequence length="281" mass="30483">MTSKISYWLVATTICGITSFPISEAFADKGIETFGCQGCGRSSGQSNNNAAAAAAIGLGVGLLLQGLASSPSSPPPVKAPPRKNPAWFNGGAKYDAWRKKCFRIYMDYGQTLKHQYPKFSDWHAYCRNSYDPSNLKAVEQATLRLAGVSTAQSRPGMNNSAQSRQLSSGLSKAKTSPVTRKRDEARKGTDIDPRTQEPCVQMAMMSGYPKKTFGFGGKPMVQYKYTVTNTCPKAYTASPLTNAGWEGIAPVRANHSTTWFCTDGHPANKDCRGGIKSYTFK</sequence>
<gene>
    <name evidence="2" type="ORF">F9K94_21975</name>
</gene>
<dbReference type="RefSeq" id="WP_151648573.1">
    <property type="nucleotide sequence ID" value="NZ_WBVY01000007.1"/>
</dbReference>
<organism evidence="2 3">
    <name type="scientific">Brucella tritici</name>
    <dbReference type="NCBI Taxonomy" id="94626"/>
    <lineage>
        <taxon>Bacteria</taxon>
        <taxon>Pseudomonadati</taxon>
        <taxon>Pseudomonadota</taxon>
        <taxon>Alphaproteobacteria</taxon>
        <taxon>Hyphomicrobiales</taxon>
        <taxon>Brucellaceae</taxon>
        <taxon>Brucella/Ochrobactrum group</taxon>
        <taxon>Brucella</taxon>
    </lineage>
</organism>
<dbReference type="EMBL" id="WBVY01000007">
    <property type="protein sequence ID" value="KAB2655224.1"/>
    <property type="molecule type" value="Genomic_DNA"/>
</dbReference>
<evidence type="ECO:0000256" key="1">
    <source>
        <dbReference type="SAM" id="MobiDB-lite"/>
    </source>
</evidence>